<organism evidence="1 2">
    <name type="scientific">Scutellospora calospora</name>
    <dbReference type="NCBI Taxonomy" id="85575"/>
    <lineage>
        <taxon>Eukaryota</taxon>
        <taxon>Fungi</taxon>
        <taxon>Fungi incertae sedis</taxon>
        <taxon>Mucoromycota</taxon>
        <taxon>Glomeromycotina</taxon>
        <taxon>Glomeromycetes</taxon>
        <taxon>Diversisporales</taxon>
        <taxon>Gigasporaceae</taxon>
        <taxon>Scutellospora</taxon>
    </lineage>
</organism>
<evidence type="ECO:0000313" key="2">
    <source>
        <dbReference type="Proteomes" id="UP000789860"/>
    </source>
</evidence>
<keyword evidence="2" id="KW-1185">Reference proteome</keyword>
<dbReference type="EMBL" id="CAJVPM010000445">
    <property type="protein sequence ID" value="CAG8444670.1"/>
    <property type="molecule type" value="Genomic_DNA"/>
</dbReference>
<sequence length="115" mass="13229">MSENDKKIIDQETVRIKQLLKDQEDEINTEKKKYDQLLEMFSNVKKNVADTVKESLPEILNEALKSTNLGDDIKKLITDKSGEMIEKLSEKIKGVGVEEEKNKLQSIQRKPKPSK</sequence>
<proteinExistence type="predicted"/>
<dbReference type="Proteomes" id="UP000789860">
    <property type="component" value="Unassembled WGS sequence"/>
</dbReference>
<comment type="caution">
    <text evidence="1">The sequence shown here is derived from an EMBL/GenBank/DDBJ whole genome shotgun (WGS) entry which is preliminary data.</text>
</comment>
<evidence type="ECO:0000313" key="1">
    <source>
        <dbReference type="EMBL" id="CAG8444670.1"/>
    </source>
</evidence>
<gene>
    <name evidence="1" type="ORF">SCALOS_LOCUS852</name>
</gene>
<reference evidence="1" key="1">
    <citation type="submission" date="2021-06" db="EMBL/GenBank/DDBJ databases">
        <authorList>
            <person name="Kallberg Y."/>
            <person name="Tangrot J."/>
            <person name="Rosling A."/>
        </authorList>
    </citation>
    <scope>NUCLEOTIDE SEQUENCE</scope>
    <source>
        <strain evidence="1">AU212A</strain>
    </source>
</reference>
<protein>
    <submittedName>
        <fullName evidence="1">6279_t:CDS:1</fullName>
    </submittedName>
</protein>
<accession>A0ACA9K0C3</accession>
<name>A0ACA9K0C3_9GLOM</name>